<dbReference type="GO" id="GO:0008757">
    <property type="term" value="F:S-adenosylmethionine-dependent methyltransferase activity"/>
    <property type="evidence" value="ECO:0007669"/>
    <property type="project" value="InterPro"/>
</dbReference>
<dbReference type="GO" id="GO:0032259">
    <property type="term" value="P:methylation"/>
    <property type="evidence" value="ECO:0007669"/>
    <property type="project" value="UniProtKB-KW"/>
</dbReference>
<dbReference type="RefSeq" id="WP_097553338.1">
    <property type="nucleotide sequence ID" value="NZ_PCMW01000010.1"/>
</dbReference>
<organism evidence="2 3">
    <name type="scientific">Flavobacterium branchiophilum</name>
    <dbReference type="NCBI Taxonomy" id="55197"/>
    <lineage>
        <taxon>Bacteria</taxon>
        <taxon>Pseudomonadati</taxon>
        <taxon>Bacteroidota</taxon>
        <taxon>Flavobacteriia</taxon>
        <taxon>Flavobacteriales</taxon>
        <taxon>Flavobacteriaceae</taxon>
        <taxon>Flavobacterium</taxon>
    </lineage>
</organism>
<dbReference type="OrthoDB" id="3896938at2"/>
<proteinExistence type="predicted"/>
<dbReference type="Gene3D" id="3.40.50.150">
    <property type="entry name" value="Vaccinia Virus protein VP39"/>
    <property type="match status" value="1"/>
</dbReference>
<name>A0A2H3L1G6_9FLAO</name>
<reference evidence="2 3" key="1">
    <citation type="submission" date="2017-09" db="EMBL/GenBank/DDBJ databases">
        <title>Whole genomes of Flavobacteriaceae.</title>
        <authorList>
            <person name="Stine C."/>
            <person name="Li C."/>
            <person name="Tadesse D."/>
        </authorList>
    </citation>
    <scope>NUCLEOTIDE SEQUENCE [LARGE SCALE GENOMIC DNA]</scope>
    <source>
        <strain evidence="2 3">ATCC 35036</strain>
    </source>
</reference>
<dbReference type="CDD" id="cd02440">
    <property type="entry name" value="AdoMet_MTases"/>
    <property type="match status" value="1"/>
</dbReference>
<feature type="domain" description="Methyltransferase type 11" evidence="1">
    <location>
        <begin position="128"/>
        <end position="177"/>
    </location>
</feature>
<dbReference type="Proteomes" id="UP000220828">
    <property type="component" value="Unassembled WGS sequence"/>
</dbReference>
<sequence length="254" mass="29752">MSLRSFARNIRTQYRIFKHKGNTYTCPYCGYHASGFYQIGLPHQANIDHQIIGAGLRNGGCYKCDSMDRERALYAFFNNELDIFKNKSDYSILHLAPEWRLTDLFLKYQYKEYICTDKFMEGYSYPSHVIDMDIMNIPYEDNRFDLIICNHILEHIPDDIAAMKELFRVLKPNGTAVLQVPISATLQDTYENPAVTTNEDREKHYGQYDHVRIYGQDYVARLQSVGFKVNRINISNKYKQYGLIPNEDLFICSK</sequence>
<evidence type="ECO:0000259" key="1">
    <source>
        <dbReference type="Pfam" id="PF08241"/>
    </source>
</evidence>
<dbReference type="InterPro" id="IPR029063">
    <property type="entry name" value="SAM-dependent_MTases_sf"/>
</dbReference>
<gene>
    <name evidence="2" type="ORF">B0A77_01770</name>
</gene>
<dbReference type="InterPro" id="IPR013216">
    <property type="entry name" value="Methyltransf_11"/>
</dbReference>
<dbReference type="SUPFAM" id="SSF53335">
    <property type="entry name" value="S-adenosyl-L-methionine-dependent methyltransferases"/>
    <property type="match status" value="1"/>
</dbReference>
<evidence type="ECO:0000313" key="3">
    <source>
        <dbReference type="Proteomes" id="UP000220828"/>
    </source>
</evidence>
<accession>A0A2H3L1G6</accession>
<dbReference type="EMBL" id="PCMW01000010">
    <property type="protein sequence ID" value="PDS26645.1"/>
    <property type="molecule type" value="Genomic_DNA"/>
</dbReference>
<keyword evidence="2" id="KW-0489">Methyltransferase</keyword>
<comment type="caution">
    <text evidence="2">The sequence shown here is derived from an EMBL/GenBank/DDBJ whole genome shotgun (WGS) entry which is preliminary data.</text>
</comment>
<dbReference type="PANTHER" id="PTHR43861">
    <property type="entry name" value="TRANS-ACONITATE 2-METHYLTRANSFERASE-RELATED"/>
    <property type="match status" value="1"/>
</dbReference>
<dbReference type="Pfam" id="PF08241">
    <property type="entry name" value="Methyltransf_11"/>
    <property type="match status" value="1"/>
</dbReference>
<protein>
    <submittedName>
        <fullName evidence="2">SAM-dependent methyltransferase</fullName>
    </submittedName>
</protein>
<evidence type="ECO:0000313" key="2">
    <source>
        <dbReference type="EMBL" id="PDS26645.1"/>
    </source>
</evidence>
<keyword evidence="2" id="KW-0808">Transferase</keyword>
<dbReference type="AlphaFoldDB" id="A0A2H3L1G6"/>